<dbReference type="InterPro" id="IPR003245">
    <property type="entry name" value="Phytocyanin_dom"/>
</dbReference>
<keyword evidence="4" id="KW-0732">Signal</keyword>
<dbReference type="FunFam" id="2.60.40.420:FF:000034">
    <property type="entry name" value="Cupredoxin superfamily protein"/>
    <property type="match status" value="1"/>
</dbReference>
<gene>
    <name evidence="7" type="primary">LOC111025615</name>
</gene>
<dbReference type="AlphaFoldDB" id="A0A6J1E367"/>
<dbReference type="PANTHER" id="PTHR33021:SF350">
    <property type="entry name" value="UCLACYANIN-2"/>
    <property type="match status" value="1"/>
</dbReference>
<proteinExistence type="predicted"/>
<feature type="domain" description="Phytocyanin" evidence="5">
    <location>
        <begin position="23"/>
        <end position="124"/>
    </location>
</feature>
<dbReference type="KEGG" id="mcha:111025615"/>
<dbReference type="PANTHER" id="PTHR33021">
    <property type="entry name" value="BLUE COPPER PROTEIN"/>
    <property type="match status" value="1"/>
</dbReference>
<organism evidence="6 7">
    <name type="scientific">Momordica charantia</name>
    <name type="common">Bitter gourd</name>
    <name type="synonym">Balsam pear</name>
    <dbReference type="NCBI Taxonomy" id="3673"/>
    <lineage>
        <taxon>Eukaryota</taxon>
        <taxon>Viridiplantae</taxon>
        <taxon>Streptophyta</taxon>
        <taxon>Embryophyta</taxon>
        <taxon>Tracheophyta</taxon>
        <taxon>Spermatophyta</taxon>
        <taxon>Magnoliopsida</taxon>
        <taxon>eudicotyledons</taxon>
        <taxon>Gunneridae</taxon>
        <taxon>Pentapetalae</taxon>
        <taxon>rosids</taxon>
        <taxon>fabids</taxon>
        <taxon>Cucurbitales</taxon>
        <taxon>Cucurbitaceae</taxon>
        <taxon>Momordiceae</taxon>
        <taxon>Momordica</taxon>
    </lineage>
</organism>
<keyword evidence="6" id="KW-1185">Reference proteome</keyword>
<evidence type="ECO:0000256" key="1">
    <source>
        <dbReference type="ARBA" id="ARBA00023157"/>
    </source>
</evidence>
<protein>
    <submittedName>
        <fullName evidence="7">Umecyanin-like</fullName>
    </submittedName>
</protein>
<evidence type="ECO:0000259" key="5">
    <source>
        <dbReference type="PROSITE" id="PS51485"/>
    </source>
</evidence>
<dbReference type="InterPro" id="IPR008972">
    <property type="entry name" value="Cupredoxin"/>
</dbReference>
<evidence type="ECO:0000256" key="2">
    <source>
        <dbReference type="ARBA" id="ARBA00023180"/>
    </source>
</evidence>
<keyword evidence="3" id="KW-0472">Membrane</keyword>
<keyword evidence="3" id="KW-0812">Transmembrane</keyword>
<feature type="transmembrane region" description="Helical" evidence="3">
    <location>
        <begin position="139"/>
        <end position="158"/>
    </location>
</feature>
<dbReference type="InterPro" id="IPR039391">
    <property type="entry name" value="Phytocyanin-like"/>
</dbReference>
<evidence type="ECO:0000313" key="6">
    <source>
        <dbReference type="Proteomes" id="UP000504603"/>
    </source>
</evidence>
<evidence type="ECO:0000256" key="3">
    <source>
        <dbReference type="SAM" id="Phobius"/>
    </source>
</evidence>
<dbReference type="Pfam" id="PF02298">
    <property type="entry name" value="Cu_bind_like"/>
    <property type="match status" value="1"/>
</dbReference>
<accession>A0A6J1E367</accession>
<feature type="chain" id="PRO_5027020026" evidence="4">
    <location>
        <begin position="23"/>
        <end position="159"/>
    </location>
</feature>
<reference evidence="7" key="1">
    <citation type="submission" date="2025-08" db="UniProtKB">
        <authorList>
            <consortium name="RefSeq"/>
        </authorList>
    </citation>
    <scope>IDENTIFICATION</scope>
    <source>
        <strain evidence="7">OHB3-1</strain>
    </source>
</reference>
<dbReference type="Gene3D" id="2.60.40.420">
    <property type="entry name" value="Cupredoxins - blue copper proteins"/>
    <property type="match status" value="1"/>
</dbReference>
<keyword evidence="3" id="KW-1133">Transmembrane helix</keyword>
<dbReference type="GeneID" id="111025615"/>
<dbReference type="SUPFAM" id="SSF49503">
    <property type="entry name" value="Cupredoxins"/>
    <property type="match status" value="1"/>
</dbReference>
<dbReference type="OrthoDB" id="2015260at2759"/>
<name>A0A6J1E367_MOMCH</name>
<sequence>MSTTSSLPCLFFIGALLHVVVGVDNQIGGDFGWNLPPTLTFFSEWARNSTFFVGDTLRFIPRANETHTFAESQSQAEFDGCVKEGLVFDSTIFITLDRPGRRYFMYTDGNHCNMGMKFAIDVFQQSGTGTPRPNAAVKVGALPMLFFTTMFMAILFFFI</sequence>
<dbReference type="GO" id="GO:0009055">
    <property type="term" value="F:electron transfer activity"/>
    <property type="evidence" value="ECO:0007669"/>
    <property type="project" value="InterPro"/>
</dbReference>
<keyword evidence="1" id="KW-1015">Disulfide bond</keyword>
<evidence type="ECO:0000256" key="4">
    <source>
        <dbReference type="SAM" id="SignalP"/>
    </source>
</evidence>
<dbReference type="GO" id="GO:0005886">
    <property type="term" value="C:plasma membrane"/>
    <property type="evidence" value="ECO:0007669"/>
    <property type="project" value="TreeGrafter"/>
</dbReference>
<keyword evidence="2" id="KW-0325">Glycoprotein</keyword>
<evidence type="ECO:0000313" key="7">
    <source>
        <dbReference type="RefSeq" id="XP_022159196.1"/>
    </source>
</evidence>
<feature type="signal peptide" evidence="4">
    <location>
        <begin position="1"/>
        <end position="22"/>
    </location>
</feature>
<dbReference type="Proteomes" id="UP000504603">
    <property type="component" value="Unplaced"/>
</dbReference>
<dbReference type="RefSeq" id="XP_022159196.1">
    <property type="nucleotide sequence ID" value="XM_022303504.1"/>
</dbReference>
<dbReference type="PROSITE" id="PS51485">
    <property type="entry name" value="PHYTOCYANIN"/>
    <property type="match status" value="1"/>
</dbReference>